<dbReference type="Proteomes" id="UP000544095">
    <property type="component" value="Unassembled WGS sequence"/>
</dbReference>
<dbReference type="AlphaFoldDB" id="A0A8H5KG42"/>
<accession>A0A8H5KG42</accession>
<name>A0A8H5KG42_9HYPO</name>
<gene>
    <name evidence="1" type="ORF">FPANT_13013</name>
</gene>
<keyword evidence="2" id="KW-1185">Reference proteome</keyword>
<comment type="caution">
    <text evidence="1">The sequence shown here is derived from an EMBL/GenBank/DDBJ whole genome shotgun (WGS) entry which is preliminary data.</text>
</comment>
<dbReference type="EMBL" id="JAAOAR010000905">
    <property type="protein sequence ID" value="KAF5572537.1"/>
    <property type="molecule type" value="Genomic_DNA"/>
</dbReference>
<sequence length="359" mass="41139">MYVCSGVQERAPLPRDEIFSEIRGQLESYHRRDLYMLSTRRILQPCPLHPDDCSQREQRKVEDISPVQLEDCCNKTVPIYIVPGAKGCFLHHCALHNWLYKKWYRPYRNDIEYHQFIAKLFYPCRPPPDMPTASLVTHVNDLHGKICDRVATYQQDVVTLPPWSSSGGPDFRDQEFLILQPLFKAVIIILFEDNFHIRVTDLGKLPVLITLTGEDSGLSQELNFKSISNHVTKFISDTAVQVPLHIAIDFIAAQNQLEIAVSGPQPDPLKSTLGFRNGLSVHPEGLPLIVSSLGGVEEPIEGPSSTWVDTTIHTGWPRVNAFDDKRVYQWEEKRDRWKMLREVAGVSLDYVKIRRRKSI</sequence>
<proteinExistence type="predicted"/>
<protein>
    <submittedName>
        <fullName evidence="1">Uncharacterized protein</fullName>
    </submittedName>
</protein>
<evidence type="ECO:0000313" key="2">
    <source>
        <dbReference type="Proteomes" id="UP000544095"/>
    </source>
</evidence>
<reference evidence="1 2" key="1">
    <citation type="submission" date="2020-05" db="EMBL/GenBank/DDBJ databases">
        <title>Identification and distribution of gene clusters putatively required for synthesis of sphingolipid metabolism inhibitors in phylogenetically diverse species of the filamentous fungus Fusarium.</title>
        <authorList>
            <person name="Kim H.-S."/>
            <person name="Busman M."/>
            <person name="Brown D.W."/>
            <person name="Divon H."/>
            <person name="Uhlig S."/>
            <person name="Proctor R.H."/>
        </authorList>
    </citation>
    <scope>NUCLEOTIDE SEQUENCE [LARGE SCALE GENOMIC DNA]</scope>
    <source>
        <strain evidence="1 2">NRRL 25211</strain>
    </source>
</reference>
<organism evidence="1 2">
    <name type="scientific">Fusarium pseudoanthophilum</name>
    <dbReference type="NCBI Taxonomy" id="48495"/>
    <lineage>
        <taxon>Eukaryota</taxon>
        <taxon>Fungi</taxon>
        <taxon>Dikarya</taxon>
        <taxon>Ascomycota</taxon>
        <taxon>Pezizomycotina</taxon>
        <taxon>Sordariomycetes</taxon>
        <taxon>Hypocreomycetidae</taxon>
        <taxon>Hypocreales</taxon>
        <taxon>Nectriaceae</taxon>
        <taxon>Fusarium</taxon>
        <taxon>Fusarium fujikuroi species complex</taxon>
    </lineage>
</organism>
<evidence type="ECO:0000313" key="1">
    <source>
        <dbReference type="EMBL" id="KAF5572537.1"/>
    </source>
</evidence>